<keyword evidence="5 6" id="KW-0472">Membrane</keyword>
<dbReference type="InterPro" id="IPR050250">
    <property type="entry name" value="Macrolide_Exporter_MacB"/>
</dbReference>
<dbReference type="PANTHER" id="PTHR30572">
    <property type="entry name" value="MEMBRANE COMPONENT OF TRANSPORTER-RELATED"/>
    <property type="match status" value="1"/>
</dbReference>
<dbReference type="InterPro" id="IPR003838">
    <property type="entry name" value="ABC3_permease_C"/>
</dbReference>
<evidence type="ECO:0000256" key="5">
    <source>
        <dbReference type="ARBA" id="ARBA00023136"/>
    </source>
</evidence>
<feature type="transmembrane region" description="Helical" evidence="6">
    <location>
        <begin position="375"/>
        <end position="403"/>
    </location>
</feature>
<evidence type="ECO:0000256" key="3">
    <source>
        <dbReference type="ARBA" id="ARBA00022692"/>
    </source>
</evidence>
<feature type="transmembrane region" description="Helical" evidence="6">
    <location>
        <begin position="734"/>
        <end position="753"/>
    </location>
</feature>
<dbReference type="OrthoDB" id="5933722at2"/>
<feature type="transmembrane region" description="Helical" evidence="6">
    <location>
        <begin position="332"/>
        <end position="355"/>
    </location>
</feature>
<feature type="transmembrane region" description="Helical" evidence="6">
    <location>
        <begin position="424"/>
        <end position="448"/>
    </location>
</feature>
<sequence length="805" mass="90252">MLQHYFPVRHFVRTAWRNLARNKVYSFINITGIAIGLATFWLIALYVGDELSYDHPFTNADRIYRIAQHANWEGGSMNLALNPPPLAPALAEKFPEVEQVVRIDAEGGGVIKFNKEALKQNDIFFADNSFFKIFDYTFLYGNAASALSQPNSTVITESLAKKIFGDVSGAYNQTIYFDDSGPVKITGVIKDVPQNSHLQFSGARSMYAIPNDQNTWQNLYMYDYILLKKGVDVNAFEKKLNAFGMQTIAKEMGIKDYRMELQPLTSIHLHSNLQYEFGSNSSITRIYIFIAIGFLILLIALINYMNLSTARSSTRVKEIGIRKVIGSSRGNLVGLFIAEALLVTFIAAFIAVFIVEASMPFFNQVSGKQLDLWRFGTFYTIAFVGAFALIAGFISGSYPALFLSHFKTIPSLKGQLGNMQTSALLRKSLVVFQFVIAVFLISGSFIIYKQMQYVNNKDLGFNKAQVLTFHIDDMKVRNEIPALKNALLQSPFIEDVAVAGNAIGDNYLGGHDFAFEKNGAMQSSSTMAKQLYVDDDFLKTMNIQLLQGRNFSKDMQTDQYGAMLINETLMKQLGYTNAIGKKSEFRVNQFADMSHRNIIGVVKDFHFSSLQHKIEPMVLMLPPAANEQDNLYVKIAKGKIAEGLGYLKKTYTKFDSQNTTDFNFLDEAFAKQYAAEQKQEQLSFVFTMLAFIIACLGLTGLVMFTVSQRIKEIGIRKVLGASVGSVTMMLGKSFMQLVLIATVIAMPVAWFAMHKWLQDFAYRIDIKWWMFLIPGLMAICVALVTVCTQAVKAALANPVKSLRTE</sequence>
<feature type="domain" description="MacB-like periplasmic core" evidence="8">
    <location>
        <begin position="435"/>
        <end position="638"/>
    </location>
</feature>
<feature type="domain" description="ABC3 transporter permease C-terminal" evidence="7">
    <location>
        <begin position="685"/>
        <end position="794"/>
    </location>
</feature>
<dbReference type="InterPro" id="IPR025857">
    <property type="entry name" value="MacB_PCD"/>
</dbReference>
<evidence type="ECO:0000256" key="4">
    <source>
        <dbReference type="ARBA" id="ARBA00022989"/>
    </source>
</evidence>
<feature type="transmembrane region" description="Helical" evidence="6">
    <location>
        <begin position="682"/>
        <end position="706"/>
    </location>
</feature>
<feature type="transmembrane region" description="Helical" evidence="6">
    <location>
        <begin position="286"/>
        <end position="307"/>
    </location>
</feature>
<feature type="domain" description="ABC3 transporter permease C-terminal" evidence="7">
    <location>
        <begin position="291"/>
        <end position="405"/>
    </location>
</feature>
<organism evidence="9 10">
    <name type="scientific">Parafilimonas terrae</name>
    <dbReference type="NCBI Taxonomy" id="1465490"/>
    <lineage>
        <taxon>Bacteria</taxon>
        <taxon>Pseudomonadati</taxon>
        <taxon>Bacteroidota</taxon>
        <taxon>Chitinophagia</taxon>
        <taxon>Chitinophagales</taxon>
        <taxon>Chitinophagaceae</taxon>
        <taxon>Parafilimonas</taxon>
    </lineage>
</organism>
<feature type="domain" description="MacB-like periplasmic core" evidence="8">
    <location>
        <begin position="26"/>
        <end position="242"/>
    </location>
</feature>
<dbReference type="EMBL" id="FOXQ01000005">
    <property type="protein sequence ID" value="SFQ09752.1"/>
    <property type="molecule type" value="Genomic_DNA"/>
</dbReference>
<dbReference type="STRING" id="1465490.SAMN05444277_105131"/>
<keyword evidence="4 6" id="KW-1133">Transmembrane helix</keyword>
<protein>
    <submittedName>
        <fullName evidence="9">Putative ABC transport system permease protein</fullName>
    </submittedName>
</protein>
<dbReference type="Pfam" id="PF02687">
    <property type="entry name" value="FtsX"/>
    <property type="match status" value="2"/>
</dbReference>
<dbReference type="Proteomes" id="UP000199031">
    <property type="component" value="Unassembled WGS sequence"/>
</dbReference>
<dbReference type="PANTHER" id="PTHR30572:SF18">
    <property type="entry name" value="ABC-TYPE MACROLIDE FAMILY EXPORT SYSTEM PERMEASE COMPONENT 2"/>
    <property type="match status" value="1"/>
</dbReference>
<comment type="subcellular location">
    <subcellularLocation>
        <location evidence="1">Cell membrane</location>
        <topology evidence="1">Multi-pass membrane protein</topology>
    </subcellularLocation>
</comment>
<evidence type="ECO:0000313" key="10">
    <source>
        <dbReference type="Proteomes" id="UP000199031"/>
    </source>
</evidence>
<keyword evidence="2" id="KW-1003">Cell membrane</keyword>
<feature type="transmembrane region" description="Helical" evidence="6">
    <location>
        <begin position="768"/>
        <end position="791"/>
    </location>
</feature>
<evidence type="ECO:0000259" key="8">
    <source>
        <dbReference type="Pfam" id="PF12704"/>
    </source>
</evidence>
<evidence type="ECO:0000256" key="1">
    <source>
        <dbReference type="ARBA" id="ARBA00004651"/>
    </source>
</evidence>
<dbReference type="Pfam" id="PF12704">
    <property type="entry name" value="MacB_PCD"/>
    <property type="match status" value="2"/>
</dbReference>
<dbReference type="RefSeq" id="WP_090657913.1">
    <property type="nucleotide sequence ID" value="NZ_FOXQ01000005.1"/>
</dbReference>
<dbReference type="AlphaFoldDB" id="A0A1I5VQM0"/>
<reference evidence="9 10" key="1">
    <citation type="submission" date="2016-10" db="EMBL/GenBank/DDBJ databases">
        <authorList>
            <person name="de Groot N.N."/>
        </authorList>
    </citation>
    <scope>NUCLEOTIDE SEQUENCE [LARGE SCALE GENOMIC DNA]</scope>
    <source>
        <strain evidence="9 10">DSM 28286</strain>
    </source>
</reference>
<feature type="transmembrane region" description="Helical" evidence="6">
    <location>
        <begin position="24"/>
        <end position="47"/>
    </location>
</feature>
<proteinExistence type="predicted"/>
<evidence type="ECO:0000259" key="7">
    <source>
        <dbReference type="Pfam" id="PF02687"/>
    </source>
</evidence>
<accession>A0A1I5VQM0</accession>
<name>A0A1I5VQM0_9BACT</name>
<evidence type="ECO:0000256" key="6">
    <source>
        <dbReference type="SAM" id="Phobius"/>
    </source>
</evidence>
<evidence type="ECO:0000256" key="2">
    <source>
        <dbReference type="ARBA" id="ARBA00022475"/>
    </source>
</evidence>
<evidence type="ECO:0000313" key="9">
    <source>
        <dbReference type="EMBL" id="SFQ09752.1"/>
    </source>
</evidence>
<keyword evidence="3 6" id="KW-0812">Transmembrane</keyword>
<dbReference type="GO" id="GO:0022857">
    <property type="term" value="F:transmembrane transporter activity"/>
    <property type="evidence" value="ECO:0007669"/>
    <property type="project" value="TreeGrafter"/>
</dbReference>
<keyword evidence="10" id="KW-1185">Reference proteome</keyword>
<dbReference type="GO" id="GO:0005886">
    <property type="term" value="C:plasma membrane"/>
    <property type="evidence" value="ECO:0007669"/>
    <property type="project" value="UniProtKB-SubCell"/>
</dbReference>
<gene>
    <name evidence="9" type="ORF">SAMN05444277_105131</name>
</gene>